<sequence>MTTLMTATSSLPSLFDELCLGRIRWDLLRPFPIQGATDRAHGEAVTGELNRVLAKYGEPHHTDTSALITKELLCDLAAPELLGPRPAETELSDTNLFRLLETAADWTPALGTATAVNRLLGAWSYLPLTQDGRLREFILANTPGRVGAGADTDLSGAGSRLRSVTATPVDDGSAFLLNGTKAFVTNAPIADIIDVSATVVDDAQPRVVLFFLTTDTPGVEIGHRHDLTGPDGLPNGMVRLTDVRVPREHILGDADLGWQSIPDLTSLMVRARFFVVSAPSLSLIKHCVRSAAEFAARRLVDQVPLVEYDYIEHLLAGIGAERFAAQSLVDWCTLATGRANTIPEQRVAKNLMSMACWRVADQATSIMGAQGVETAAGKRDRGAPAAGSVEHALRTARAMRVAGGVDFLVDYLAGCAGVFPLHYDAAQPVGSSTVIPADLPDPLRGHAEFLTWEVHRFAERARAFVRRYPDPAQLHERQAIPILMNRIASELLAMVLTVARAGDPGTDPLPVDLANTYCARARRRIADAFRELNDGTPPGRRRIVRELLKGVSK</sequence>
<accession>D3Q0W0</accession>
<dbReference type="STRING" id="446470.Snas_4058"/>
<evidence type="ECO:0000259" key="7">
    <source>
        <dbReference type="Pfam" id="PF02770"/>
    </source>
</evidence>
<protein>
    <submittedName>
        <fullName evidence="8">Acyl-CoA dehydrogenase domain protein</fullName>
    </submittedName>
</protein>
<organism evidence="8 9">
    <name type="scientific">Stackebrandtia nassauensis (strain DSM 44728 / CIP 108903 / NRRL B-16338 / NBRC 102104 / LLR-40K-21)</name>
    <dbReference type="NCBI Taxonomy" id="446470"/>
    <lineage>
        <taxon>Bacteria</taxon>
        <taxon>Bacillati</taxon>
        <taxon>Actinomycetota</taxon>
        <taxon>Actinomycetes</taxon>
        <taxon>Glycomycetales</taxon>
        <taxon>Glycomycetaceae</taxon>
        <taxon>Stackebrandtia</taxon>
    </lineage>
</organism>
<dbReference type="InterPro" id="IPR006091">
    <property type="entry name" value="Acyl-CoA_Oxase/DH_mid-dom"/>
</dbReference>
<reference evidence="8 9" key="1">
    <citation type="journal article" date="2009" name="Stand. Genomic Sci.">
        <title>Complete genome sequence of Stackebrandtia nassauensis type strain (LLR-40K-21).</title>
        <authorList>
            <person name="Munk C."/>
            <person name="Lapidus A."/>
            <person name="Copeland A."/>
            <person name="Jando M."/>
            <person name="Mayilraj S."/>
            <person name="Glavina Del Rio T."/>
            <person name="Nolan M."/>
            <person name="Chen F."/>
            <person name="Lucas S."/>
            <person name="Tice H."/>
            <person name="Cheng J.F."/>
            <person name="Han C."/>
            <person name="Detter J.C."/>
            <person name="Bruce D."/>
            <person name="Goodwin L."/>
            <person name="Chain P."/>
            <person name="Pitluck S."/>
            <person name="Goker M."/>
            <person name="Ovchinikova G."/>
            <person name="Pati A."/>
            <person name="Ivanova N."/>
            <person name="Mavromatis K."/>
            <person name="Chen A."/>
            <person name="Palaniappan K."/>
            <person name="Land M."/>
            <person name="Hauser L."/>
            <person name="Chang Y.J."/>
            <person name="Jeffries C.D."/>
            <person name="Bristow J."/>
            <person name="Eisen J.A."/>
            <person name="Markowitz V."/>
            <person name="Hugenholtz P."/>
            <person name="Kyrpides N.C."/>
            <person name="Klenk H.P."/>
        </authorList>
    </citation>
    <scope>NUCLEOTIDE SEQUENCE [LARGE SCALE GENOMIC DNA]</scope>
    <source>
        <strain evidence="9">DSM 44728 / CIP 108903 / NRRL B-16338 / NBRC 102104 / LLR-40K-21</strain>
    </source>
</reference>
<gene>
    <name evidence="8" type="ordered locus">Snas_4058</name>
</gene>
<dbReference type="AlphaFoldDB" id="D3Q0W0"/>
<evidence type="ECO:0000256" key="2">
    <source>
        <dbReference type="ARBA" id="ARBA00009347"/>
    </source>
</evidence>
<dbReference type="PANTHER" id="PTHR43884">
    <property type="entry name" value="ACYL-COA DEHYDROGENASE"/>
    <property type="match status" value="1"/>
</dbReference>
<evidence type="ECO:0000313" key="8">
    <source>
        <dbReference type="EMBL" id="ADD43710.1"/>
    </source>
</evidence>
<dbReference type="InterPro" id="IPR009075">
    <property type="entry name" value="AcylCo_DH/oxidase_C"/>
</dbReference>
<dbReference type="GO" id="GO:0003995">
    <property type="term" value="F:acyl-CoA dehydrogenase activity"/>
    <property type="evidence" value="ECO:0007669"/>
    <property type="project" value="TreeGrafter"/>
</dbReference>
<dbReference type="Gene3D" id="1.10.540.10">
    <property type="entry name" value="Acyl-CoA dehydrogenase/oxidase, N-terminal domain"/>
    <property type="match status" value="1"/>
</dbReference>
<dbReference type="Gene3D" id="2.40.110.10">
    <property type="entry name" value="Butyryl-CoA Dehydrogenase, subunit A, domain 2"/>
    <property type="match status" value="1"/>
</dbReference>
<dbReference type="EMBL" id="CP001778">
    <property type="protein sequence ID" value="ADD43710.1"/>
    <property type="molecule type" value="Genomic_DNA"/>
</dbReference>
<dbReference type="SUPFAM" id="SSF56645">
    <property type="entry name" value="Acyl-CoA dehydrogenase NM domain-like"/>
    <property type="match status" value="1"/>
</dbReference>
<evidence type="ECO:0000256" key="5">
    <source>
        <dbReference type="RuleBase" id="RU362125"/>
    </source>
</evidence>
<comment type="similarity">
    <text evidence="2 5">Belongs to the acyl-CoA dehydrogenase family.</text>
</comment>
<dbReference type="SUPFAM" id="SSF47203">
    <property type="entry name" value="Acyl-CoA dehydrogenase C-terminal domain-like"/>
    <property type="match status" value="1"/>
</dbReference>
<dbReference type="CDD" id="cd00567">
    <property type="entry name" value="ACAD"/>
    <property type="match status" value="1"/>
</dbReference>
<dbReference type="eggNOG" id="COG1960">
    <property type="taxonomic scope" value="Bacteria"/>
</dbReference>
<dbReference type="Pfam" id="PF00441">
    <property type="entry name" value="Acyl-CoA_dh_1"/>
    <property type="match status" value="1"/>
</dbReference>
<name>D3Q0W0_STANL</name>
<dbReference type="Proteomes" id="UP000000844">
    <property type="component" value="Chromosome"/>
</dbReference>
<dbReference type="HOGENOM" id="CLU_492503_0_0_11"/>
<dbReference type="PANTHER" id="PTHR43884:SF40">
    <property type="entry name" value="ACYL-COA DEHYDROGENASE"/>
    <property type="match status" value="1"/>
</dbReference>
<dbReference type="InterPro" id="IPR046373">
    <property type="entry name" value="Acyl-CoA_Oxase/DH_mid-dom_sf"/>
</dbReference>
<dbReference type="KEGG" id="sna:Snas_4058"/>
<dbReference type="GO" id="GO:0050660">
    <property type="term" value="F:flavin adenine dinucleotide binding"/>
    <property type="evidence" value="ECO:0007669"/>
    <property type="project" value="InterPro"/>
</dbReference>
<dbReference type="Gene3D" id="1.20.140.10">
    <property type="entry name" value="Butyryl-CoA Dehydrogenase, subunit A, domain 3"/>
    <property type="match status" value="2"/>
</dbReference>
<evidence type="ECO:0000256" key="3">
    <source>
        <dbReference type="ARBA" id="ARBA00022630"/>
    </source>
</evidence>
<feature type="domain" description="Acyl-CoA dehydrogenase/oxidase C-terminal" evidence="6">
    <location>
        <begin position="275"/>
        <end position="405"/>
    </location>
</feature>
<evidence type="ECO:0000313" key="9">
    <source>
        <dbReference type="Proteomes" id="UP000000844"/>
    </source>
</evidence>
<feature type="domain" description="Acyl-CoA oxidase/dehydrogenase middle" evidence="7">
    <location>
        <begin position="155"/>
        <end position="243"/>
    </location>
</feature>
<dbReference type="InterPro" id="IPR037069">
    <property type="entry name" value="AcylCoA_DH/ox_N_sf"/>
</dbReference>
<keyword evidence="5" id="KW-0560">Oxidoreductase</keyword>
<comment type="cofactor">
    <cofactor evidence="1 5">
        <name>FAD</name>
        <dbReference type="ChEBI" id="CHEBI:57692"/>
    </cofactor>
</comment>
<dbReference type="InterPro" id="IPR036250">
    <property type="entry name" value="AcylCo_DH-like_C"/>
</dbReference>
<dbReference type="RefSeq" id="WP_013019281.1">
    <property type="nucleotide sequence ID" value="NC_013947.1"/>
</dbReference>
<dbReference type="Pfam" id="PF02770">
    <property type="entry name" value="Acyl-CoA_dh_M"/>
    <property type="match status" value="1"/>
</dbReference>
<dbReference type="OrthoDB" id="6637748at2"/>
<dbReference type="InterPro" id="IPR009100">
    <property type="entry name" value="AcylCoA_DH/oxidase_NM_dom_sf"/>
</dbReference>
<evidence type="ECO:0000259" key="6">
    <source>
        <dbReference type="Pfam" id="PF00441"/>
    </source>
</evidence>
<keyword evidence="4 5" id="KW-0274">FAD</keyword>
<keyword evidence="3 5" id="KW-0285">Flavoprotein</keyword>
<evidence type="ECO:0000256" key="1">
    <source>
        <dbReference type="ARBA" id="ARBA00001974"/>
    </source>
</evidence>
<keyword evidence="9" id="KW-1185">Reference proteome</keyword>
<proteinExistence type="inferred from homology"/>
<evidence type="ECO:0000256" key="4">
    <source>
        <dbReference type="ARBA" id="ARBA00022827"/>
    </source>
</evidence>